<dbReference type="InterPro" id="IPR009057">
    <property type="entry name" value="Homeodomain-like_sf"/>
</dbReference>
<dbReference type="InterPro" id="IPR036388">
    <property type="entry name" value="WH-like_DNA-bd_sf"/>
</dbReference>
<evidence type="ECO:0000313" key="5">
    <source>
        <dbReference type="EMBL" id="MDQ0394464.1"/>
    </source>
</evidence>
<dbReference type="InterPro" id="IPR000281">
    <property type="entry name" value="HTH_RpiR"/>
</dbReference>
<dbReference type="InterPro" id="IPR035472">
    <property type="entry name" value="RpiR-like_SIS"/>
</dbReference>
<comment type="caution">
    <text evidence="5">The sequence shown here is derived from an EMBL/GenBank/DDBJ whole genome shotgun (WGS) entry which is preliminary data.</text>
</comment>
<dbReference type="Gene3D" id="3.40.50.10490">
    <property type="entry name" value="Glucose-6-phosphate isomerase like protein, domain 1"/>
    <property type="match status" value="1"/>
</dbReference>
<dbReference type="RefSeq" id="WP_307431532.1">
    <property type="nucleotide sequence ID" value="NZ_JAUSVK010000001.1"/>
</dbReference>
<dbReference type="Pfam" id="PF01418">
    <property type="entry name" value="HTH_6"/>
    <property type="match status" value="1"/>
</dbReference>
<proteinExistence type="predicted"/>
<sequence>MDLRDEIQSMSETLTPAERKLAAVLLSDYPFAGLDTIQSLARRTDVSAPSIARFVQKLGCNGYQEFQRRLIGELKDGRRSPVDLRQPSGPVEDGFLRHFLARTAGTLRAATDVVTEAQFERISALLGDEKRSIYIIGGRISDPIAQHFLRHLRQVRRNVFHLPPDPEAWPEYLLRMRPRDLLVMVDFRRYQRMLDELAKTASQERGVGIILVTDRWISPIATSATEVLALPVENDTAWDTYVGALAVLDAVTARVSELDWDATRKRIEAWDEVRLRMGIKQDDR</sequence>
<protein>
    <submittedName>
        <fullName evidence="5">DNA-binding MurR/RpiR family transcriptional regulator</fullName>
    </submittedName>
</protein>
<dbReference type="InterPro" id="IPR001347">
    <property type="entry name" value="SIS_dom"/>
</dbReference>
<feature type="domain" description="HTH rpiR-type" evidence="4">
    <location>
        <begin position="1"/>
        <end position="77"/>
    </location>
</feature>
<reference evidence="5 6" key="1">
    <citation type="submission" date="2023-07" db="EMBL/GenBank/DDBJ databases">
        <title>Genomic Encyclopedia of Type Strains, Phase IV (KMG-IV): sequencing the most valuable type-strain genomes for metagenomic binning, comparative biology and taxonomic classification.</title>
        <authorList>
            <person name="Goeker M."/>
        </authorList>
    </citation>
    <scope>NUCLEOTIDE SEQUENCE [LARGE SCALE GENOMIC DNA]</scope>
    <source>
        <strain evidence="5 6">DSM 5896</strain>
    </source>
</reference>
<evidence type="ECO:0000256" key="3">
    <source>
        <dbReference type="ARBA" id="ARBA00023163"/>
    </source>
</evidence>
<keyword evidence="1" id="KW-0805">Transcription regulation</keyword>
<dbReference type="EMBL" id="JAUSVK010000001">
    <property type="protein sequence ID" value="MDQ0394464.1"/>
    <property type="molecule type" value="Genomic_DNA"/>
</dbReference>
<dbReference type="Proteomes" id="UP001237448">
    <property type="component" value="Unassembled WGS sequence"/>
</dbReference>
<dbReference type="GO" id="GO:0003677">
    <property type="term" value="F:DNA binding"/>
    <property type="evidence" value="ECO:0007669"/>
    <property type="project" value="UniProtKB-KW"/>
</dbReference>
<keyword evidence="6" id="KW-1185">Reference proteome</keyword>
<gene>
    <name evidence="5" type="ORF">J3R73_004256</name>
</gene>
<dbReference type="InterPro" id="IPR046348">
    <property type="entry name" value="SIS_dom_sf"/>
</dbReference>
<evidence type="ECO:0000259" key="4">
    <source>
        <dbReference type="PROSITE" id="PS51071"/>
    </source>
</evidence>
<organism evidence="5 6">
    <name type="scientific">Labrys monachus</name>
    <dbReference type="NCBI Taxonomy" id="217067"/>
    <lineage>
        <taxon>Bacteria</taxon>
        <taxon>Pseudomonadati</taxon>
        <taxon>Pseudomonadota</taxon>
        <taxon>Alphaproteobacteria</taxon>
        <taxon>Hyphomicrobiales</taxon>
        <taxon>Xanthobacteraceae</taxon>
        <taxon>Labrys</taxon>
    </lineage>
</organism>
<keyword evidence="3" id="KW-0804">Transcription</keyword>
<dbReference type="SUPFAM" id="SSF53697">
    <property type="entry name" value="SIS domain"/>
    <property type="match status" value="1"/>
</dbReference>
<evidence type="ECO:0000256" key="1">
    <source>
        <dbReference type="ARBA" id="ARBA00023015"/>
    </source>
</evidence>
<keyword evidence="2 5" id="KW-0238">DNA-binding</keyword>
<accession>A0ABU0FIM4</accession>
<dbReference type="PANTHER" id="PTHR30514:SF18">
    <property type="entry name" value="RPIR-FAMILY TRANSCRIPTIONAL REGULATOR"/>
    <property type="match status" value="1"/>
</dbReference>
<evidence type="ECO:0000256" key="2">
    <source>
        <dbReference type="ARBA" id="ARBA00023125"/>
    </source>
</evidence>
<dbReference type="InterPro" id="IPR047640">
    <property type="entry name" value="RpiR-like"/>
</dbReference>
<name>A0ABU0FIM4_9HYPH</name>
<dbReference type="CDD" id="cd05013">
    <property type="entry name" value="SIS_RpiR"/>
    <property type="match status" value="1"/>
</dbReference>
<dbReference type="PROSITE" id="PS51071">
    <property type="entry name" value="HTH_RPIR"/>
    <property type="match status" value="1"/>
</dbReference>
<dbReference type="PANTHER" id="PTHR30514">
    <property type="entry name" value="GLUCOKINASE"/>
    <property type="match status" value="1"/>
</dbReference>
<dbReference type="Gene3D" id="1.10.10.10">
    <property type="entry name" value="Winged helix-like DNA-binding domain superfamily/Winged helix DNA-binding domain"/>
    <property type="match status" value="1"/>
</dbReference>
<dbReference type="Pfam" id="PF01380">
    <property type="entry name" value="SIS"/>
    <property type="match status" value="1"/>
</dbReference>
<dbReference type="SUPFAM" id="SSF46689">
    <property type="entry name" value="Homeodomain-like"/>
    <property type="match status" value="1"/>
</dbReference>
<evidence type="ECO:0000313" key="6">
    <source>
        <dbReference type="Proteomes" id="UP001237448"/>
    </source>
</evidence>